<evidence type="ECO:0000313" key="9">
    <source>
        <dbReference type="RefSeq" id="XP_064075404.1"/>
    </source>
</evidence>
<evidence type="ECO:0000313" key="8">
    <source>
        <dbReference type="RefSeq" id="XP_026484084.1"/>
    </source>
</evidence>
<dbReference type="InterPro" id="IPR007110">
    <property type="entry name" value="Ig-like_dom"/>
</dbReference>
<evidence type="ECO:0000256" key="4">
    <source>
        <dbReference type="SAM" id="SignalP"/>
    </source>
</evidence>
<dbReference type="GeneID" id="113392061"/>
<dbReference type="GO" id="GO:0007156">
    <property type="term" value="P:homophilic cell adhesion via plasma membrane adhesion molecules"/>
    <property type="evidence" value="ECO:0007669"/>
    <property type="project" value="TreeGrafter"/>
</dbReference>
<dbReference type="AlphaFoldDB" id="A0A8B8HGX2"/>
<dbReference type="OrthoDB" id="6138780at2759"/>
<evidence type="ECO:0000256" key="1">
    <source>
        <dbReference type="ARBA" id="ARBA00022729"/>
    </source>
</evidence>
<dbReference type="InterPro" id="IPR050958">
    <property type="entry name" value="Cell_Adh-Cytoskel_Orgn"/>
</dbReference>
<dbReference type="Gene3D" id="2.60.40.10">
    <property type="entry name" value="Immunoglobulins"/>
    <property type="match status" value="2"/>
</dbReference>
<dbReference type="RefSeq" id="XP_064075404.1">
    <property type="nucleotide sequence ID" value="XM_064219334.1"/>
</dbReference>
<dbReference type="PROSITE" id="PS50835">
    <property type="entry name" value="IG_LIKE"/>
    <property type="match status" value="2"/>
</dbReference>
<dbReference type="SUPFAM" id="SSF48726">
    <property type="entry name" value="Immunoglobulin"/>
    <property type="match status" value="2"/>
</dbReference>
<keyword evidence="2" id="KW-1015">Disulfide bond</keyword>
<dbReference type="Proteomes" id="UP001652626">
    <property type="component" value="Chromosome 27"/>
</dbReference>
<name>A0A8B8HGX2_VANTA</name>
<dbReference type="PANTHER" id="PTHR45080">
    <property type="entry name" value="CONTACTIN 5"/>
    <property type="match status" value="1"/>
</dbReference>
<protein>
    <submittedName>
        <fullName evidence="7 8">Neural/ectodermal development factor IMP-L2-like isoform X1</fullName>
    </submittedName>
</protein>
<feature type="domain" description="Ig-like" evidence="5">
    <location>
        <begin position="41"/>
        <end position="138"/>
    </location>
</feature>
<accession>A0A8B8HGX2</accession>
<sequence>MYLIYIIAVFLVGCGRAANVNRHMKLLEIENHIDKSVVQTPQSKRFITITKRPGPHSIHRPGTTLELTCEAIAAPAPAVHWFRNDAPIYEYDKESNEIMDTNPTSVARVASTLLITRSETPAEYSCLIVAGMKTARASTIVYSTDGSTEITERSKLVPLSPRILVSYKVFVDTIGSNIVLPCRVKGHPRPVVVWRDKDGVVIENDSRMKVLRSGELVITSLLWSDLGEFTCRASNLFGSTQIKTFVYPARPNETDG</sequence>
<dbReference type="RefSeq" id="XP_026484084.1">
    <property type="nucleotide sequence ID" value="XM_026628299.1"/>
</dbReference>
<dbReference type="GO" id="GO:0008046">
    <property type="term" value="F:axon guidance receptor activity"/>
    <property type="evidence" value="ECO:0007669"/>
    <property type="project" value="TreeGrafter"/>
</dbReference>
<feature type="chain" id="PRO_5044666649" evidence="4">
    <location>
        <begin position="18"/>
        <end position="256"/>
    </location>
</feature>
<dbReference type="SMART" id="SM00409">
    <property type="entry name" value="IG"/>
    <property type="match status" value="2"/>
</dbReference>
<dbReference type="OMA" id="TYVSAKP"/>
<evidence type="ECO:0000313" key="6">
    <source>
        <dbReference type="Proteomes" id="UP001652626"/>
    </source>
</evidence>
<dbReference type="InterPro" id="IPR013783">
    <property type="entry name" value="Ig-like_fold"/>
</dbReference>
<reference evidence="7 8" key="1">
    <citation type="submission" date="2025-04" db="UniProtKB">
        <authorList>
            <consortium name="RefSeq"/>
        </authorList>
    </citation>
    <scope>IDENTIFICATION</scope>
    <source>
        <tissue evidence="7 8">Thorax</tissue>
        <tissue evidence="9">Whole body</tissue>
    </source>
</reference>
<dbReference type="InterPro" id="IPR003598">
    <property type="entry name" value="Ig_sub2"/>
</dbReference>
<dbReference type="GO" id="GO:0050808">
    <property type="term" value="P:synapse organization"/>
    <property type="evidence" value="ECO:0007669"/>
    <property type="project" value="TreeGrafter"/>
</dbReference>
<dbReference type="RefSeq" id="XP_026484083.1">
    <property type="nucleotide sequence ID" value="XM_026628298.1"/>
</dbReference>
<organism evidence="6 8">
    <name type="scientific">Vanessa tameamea</name>
    <name type="common">Kamehameha butterfly</name>
    <dbReference type="NCBI Taxonomy" id="334116"/>
    <lineage>
        <taxon>Eukaryota</taxon>
        <taxon>Metazoa</taxon>
        <taxon>Ecdysozoa</taxon>
        <taxon>Arthropoda</taxon>
        <taxon>Hexapoda</taxon>
        <taxon>Insecta</taxon>
        <taxon>Pterygota</taxon>
        <taxon>Neoptera</taxon>
        <taxon>Endopterygota</taxon>
        <taxon>Lepidoptera</taxon>
        <taxon>Glossata</taxon>
        <taxon>Ditrysia</taxon>
        <taxon>Papilionoidea</taxon>
        <taxon>Nymphalidae</taxon>
        <taxon>Nymphalinae</taxon>
        <taxon>Vanessa</taxon>
    </lineage>
</organism>
<dbReference type="InterPro" id="IPR003599">
    <property type="entry name" value="Ig_sub"/>
</dbReference>
<keyword evidence="1 4" id="KW-0732">Signal</keyword>
<dbReference type="InterPro" id="IPR036179">
    <property type="entry name" value="Ig-like_dom_sf"/>
</dbReference>
<dbReference type="InterPro" id="IPR013098">
    <property type="entry name" value="Ig_I-set"/>
</dbReference>
<evidence type="ECO:0000259" key="5">
    <source>
        <dbReference type="PROSITE" id="PS50835"/>
    </source>
</evidence>
<evidence type="ECO:0000256" key="2">
    <source>
        <dbReference type="ARBA" id="ARBA00023157"/>
    </source>
</evidence>
<evidence type="ECO:0000256" key="3">
    <source>
        <dbReference type="ARBA" id="ARBA00023319"/>
    </source>
</evidence>
<dbReference type="Pfam" id="PF13927">
    <property type="entry name" value="Ig_3"/>
    <property type="match status" value="1"/>
</dbReference>
<dbReference type="PANTHER" id="PTHR45080:SF8">
    <property type="entry name" value="IG-LIKE DOMAIN-CONTAINING PROTEIN"/>
    <property type="match status" value="1"/>
</dbReference>
<dbReference type="Pfam" id="PF07679">
    <property type="entry name" value="I-set"/>
    <property type="match status" value="1"/>
</dbReference>
<keyword evidence="6" id="KW-1185">Reference proteome</keyword>
<dbReference type="GO" id="GO:0005886">
    <property type="term" value="C:plasma membrane"/>
    <property type="evidence" value="ECO:0007669"/>
    <property type="project" value="TreeGrafter"/>
</dbReference>
<dbReference type="SMART" id="SM00408">
    <property type="entry name" value="IGc2"/>
    <property type="match status" value="2"/>
</dbReference>
<feature type="signal peptide" evidence="4">
    <location>
        <begin position="1"/>
        <end position="17"/>
    </location>
</feature>
<evidence type="ECO:0000313" key="7">
    <source>
        <dbReference type="RefSeq" id="XP_026484083.1"/>
    </source>
</evidence>
<proteinExistence type="predicted"/>
<gene>
    <name evidence="7 8 9" type="primary">LOC113392061</name>
</gene>
<dbReference type="GO" id="GO:0043025">
    <property type="term" value="C:neuronal cell body"/>
    <property type="evidence" value="ECO:0007669"/>
    <property type="project" value="TreeGrafter"/>
</dbReference>
<dbReference type="GO" id="GO:0030424">
    <property type="term" value="C:axon"/>
    <property type="evidence" value="ECO:0007669"/>
    <property type="project" value="TreeGrafter"/>
</dbReference>
<feature type="domain" description="Ig-like" evidence="5">
    <location>
        <begin position="161"/>
        <end position="243"/>
    </location>
</feature>
<keyword evidence="3" id="KW-0393">Immunoglobulin domain</keyword>